<dbReference type="EMBL" id="VCAZ01000001">
    <property type="protein sequence ID" value="TSK13252.1"/>
    <property type="molecule type" value="Genomic_DNA"/>
</dbReference>
<accession>A0A556THE3</accession>
<evidence type="ECO:0000313" key="3">
    <source>
        <dbReference type="Proteomes" id="UP000319801"/>
    </source>
</evidence>
<evidence type="ECO:0000256" key="1">
    <source>
        <dbReference type="SAM" id="MobiDB-lite"/>
    </source>
</evidence>
<organism evidence="2 3">
    <name type="scientific">Bagarius yarrelli</name>
    <name type="common">Goonch</name>
    <name type="synonym">Bagrus yarrelli</name>
    <dbReference type="NCBI Taxonomy" id="175774"/>
    <lineage>
        <taxon>Eukaryota</taxon>
        <taxon>Metazoa</taxon>
        <taxon>Chordata</taxon>
        <taxon>Craniata</taxon>
        <taxon>Vertebrata</taxon>
        <taxon>Euteleostomi</taxon>
        <taxon>Actinopterygii</taxon>
        <taxon>Neopterygii</taxon>
        <taxon>Teleostei</taxon>
        <taxon>Ostariophysi</taxon>
        <taxon>Siluriformes</taxon>
        <taxon>Sisoridae</taxon>
        <taxon>Sisorinae</taxon>
        <taxon>Bagarius</taxon>
    </lineage>
</organism>
<gene>
    <name evidence="2" type="ORF">Baya_0126</name>
</gene>
<reference evidence="2 3" key="1">
    <citation type="journal article" date="2019" name="Genome Biol. Evol.">
        <title>Whole-Genome Sequencing of the Giant Devil Catfish, Bagarius yarrelli.</title>
        <authorList>
            <person name="Jiang W."/>
            <person name="Lv Y."/>
            <person name="Cheng L."/>
            <person name="Yang K."/>
            <person name="Chao B."/>
            <person name="Wang X."/>
            <person name="Li Y."/>
            <person name="Pan X."/>
            <person name="You X."/>
            <person name="Zhang Y."/>
            <person name="Yang J."/>
            <person name="Li J."/>
            <person name="Zhang X."/>
            <person name="Liu S."/>
            <person name="Sun C."/>
            <person name="Yang J."/>
            <person name="Shi Q."/>
        </authorList>
    </citation>
    <scope>NUCLEOTIDE SEQUENCE [LARGE SCALE GENOMIC DNA]</scope>
    <source>
        <strain evidence="2">JWS20170419001</strain>
        <tissue evidence="2">Muscle</tissue>
    </source>
</reference>
<dbReference type="Proteomes" id="UP000319801">
    <property type="component" value="Unassembled WGS sequence"/>
</dbReference>
<evidence type="ECO:0000313" key="2">
    <source>
        <dbReference type="EMBL" id="TSK13252.1"/>
    </source>
</evidence>
<keyword evidence="3" id="KW-1185">Reference proteome</keyword>
<sequence>MAEALQIYHSLQDKQFSPDLRALKTKMTSSRRKYLRRLQHRQISSLMGELYMFLERTCNLDALTEPMSLPQIVHPAPKRSVGTQTEAPPCLSGTAQHSSSNISSSISVWEDLISTLHLQPNSTSIVVVPDV</sequence>
<feature type="region of interest" description="Disordered" evidence="1">
    <location>
        <begin position="77"/>
        <end position="99"/>
    </location>
</feature>
<proteinExistence type="predicted"/>
<comment type="caution">
    <text evidence="2">The sequence shown here is derived from an EMBL/GenBank/DDBJ whole genome shotgun (WGS) entry which is preliminary data.</text>
</comment>
<protein>
    <submittedName>
        <fullName evidence="2">Uncharacterized protein</fullName>
    </submittedName>
</protein>
<dbReference type="AlphaFoldDB" id="A0A556THE3"/>
<name>A0A556THE3_BAGYA</name>